<reference evidence="3 4" key="1">
    <citation type="journal article" date="2013" name="Genome Biol.">
        <title>Genome of Acanthamoeba castellanii highlights extensive lateral gene transfer and early evolution of tyrosine kinase signaling.</title>
        <authorList>
            <person name="Clarke M."/>
            <person name="Lohan A.J."/>
            <person name="Liu B."/>
            <person name="Lagkouvardos I."/>
            <person name="Roy S."/>
            <person name="Zafar N."/>
            <person name="Bertelli C."/>
            <person name="Schilde C."/>
            <person name="Kianianmomeni A."/>
            <person name="Burglin T.R."/>
            <person name="Frech C."/>
            <person name="Turcotte B."/>
            <person name="Kopec K.O."/>
            <person name="Synnott J.M."/>
            <person name="Choo C."/>
            <person name="Paponov I."/>
            <person name="Finkler A."/>
            <person name="Soon Heng Tan C."/>
            <person name="Hutchins A.P."/>
            <person name="Weinmeier T."/>
            <person name="Rattei T."/>
            <person name="Chu J.S."/>
            <person name="Gimenez G."/>
            <person name="Irimia M."/>
            <person name="Rigden D.J."/>
            <person name="Fitzpatrick D.A."/>
            <person name="Lorenzo-Morales J."/>
            <person name="Bateman A."/>
            <person name="Chiu C.H."/>
            <person name="Tang P."/>
            <person name="Hegemann P."/>
            <person name="Fromm H."/>
            <person name="Raoult D."/>
            <person name="Greub G."/>
            <person name="Miranda-Saavedra D."/>
            <person name="Chen N."/>
            <person name="Nash P."/>
            <person name="Ginger M.L."/>
            <person name="Horn M."/>
            <person name="Schaap P."/>
            <person name="Caler L."/>
            <person name="Loftus B."/>
        </authorList>
    </citation>
    <scope>NUCLEOTIDE SEQUENCE [LARGE SCALE GENOMIC DNA]</scope>
    <source>
        <strain evidence="3 4">Neff</strain>
    </source>
</reference>
<name>L8GZX2_ACACF</name>
<dbReference type="Proteomes" id="UP000011083">
    <property type="component" value="Unassembled WGS sequence"/>
</dbReference>
<evidence type="ECO:0000313" key="4">
    <source>
        <dbReference type="Proteomes" id="UP000011083"/>
    </source>
</evidence>
<dbReference type="AlphaFoldDB" id="L8GZX2"/>
<accession>L8GZX2</accession>
<sequence>MKTTTLTALFLFACLLVASALADSGESERRPGRPGAGGSGPRPGNSGGATGPGGAPQPGGSAPSAPSAEEDDMTTLFNSINGANGIMGTDTFAQLSAATSGHHGLQKLEININIKVVLVKIGDKMHTMAA</sequence>
<dbReference type="RefSeq" id="XP_004340561.1">
    <property type="nucleotide sequence ID" value="XM_004340513.1"/>
</dbReference>
<evidence type="ECO:0000256" key="1">
    <source>
        <dbReference type="SAM" id="MobiDB-lite"/>
    </source>
</evidence>
<dbReference type="EMBL" id="KB007952">
    <property type="protein sequence ID" value="ELR18522.1"/>
    <property type="molecule type" value="Genomic_DNA"/>
</dbReference>
<dbReference type="VEuPathDB" id="AmoebaDB:ACA1_045650"/>
<protein>
    <submittedName>
        <fullName evidence="3">Uncharacterized protein</fullName>
    </submittedName>
</protein>
<feature type="compositionally biased region" description="Low complexity" evidence="1">
    <location>
        <begin position="58"/>
        <end position="67"/>
    </location>
</feature>
<dbReference type="KEGG" id="acan:ACA1_045650"/>
<organism evidence="3 4">
    <name type="scientific">Acanthamoeba castellanii (strain ATCC 30010 / Neff)</name>
    <dbReference type="NCBI Taxonomy" id="1257118"/>
    <lineage>
        <taxon>Eukaryota</taxon>
        <taxon>Amoebozoa</taxon>
        <taxon>Discosea</taxon>
        <taxon>Longamoebia</taxon>
        <taxon>Centramoebida</taxon>
        <taxon>Acanthamoebidae</taxon>
        <taxon>Acanthamoeba</taxon>
    </lineage>
</organism>
<feature type="chain" id="PRO_5003990241" evidence="2">
    <location>
        <begin position="23"/>
        <end position="130"/>
    </location>
</feature>
<gene>
    <name evidence="3" type="ORF">ACA1_045650</name>
</gene>
<proteinExistence type="predicted"/>
<evidence type="ECO:0000313" key="3">
    <source>
        <dbReference type="EMBL" id="ELR18522.1"/>
    </source>
</evidence>
<keyword evidence="4" id="KW-1185">Reference proteome</keyword>
<dbReference type="GeneID" id="14919296"/>
<feature type="compositionally biased region" description="Gly residues" evidence="1">
    <location>
        <begin position="34"/>
        <end position="57"/>
    </location>
</feature>
<feature type="signal peptide" evidence="2">
    <location>
        <begin position="1"/>
        <end position="22"/>
    </location>
</feature>
<keyword evidence="2" id="KW-0732">Signal</keyword>
<evidence type="ECO:0000256" key="2">
    <source>
        <dbReference type="SAM" id="SignalP"/>
    </source>
</evidence>
<feature type="region of interest" description="Disordered" evidence="1">
    <location>
        <begin position="22"/>
        <end position="80"/>
    </location>
</feature>